<keyword evidence="5" id="KW-1185">Reference proteome</keyword>
<name>A0A4R6QH98_9FLAO</name>
<dbReference type="NCBIfam" id="TIGR04183">
    <property type="entry name" value="Por_Secre_tail"/>
    <property type="match status" value="1"/>
</dbReference>
<feature type="domain" description="Secretion system C-terminal sorting" evidence="3">
    <location>
        <begin position="414"/>
        <end position="484"/>
    </location>
</feature>
<dbReference type="OrthoDB" id="1401747at2"/>
<comment type="caution">
    <text evidence="4">The sequence shown here is derived from an EMBL/GenBank/DDBJ whole genome shotgun (WGS) entry which is preliminary data.</text>
</comment>
<accession>A0A4R6QH98</accession>
<gene>
    <name evidence="4" type="ORF">BC748_0086</name>
</gene>
<evidence type="ECO:0000256" key="2">
    <source>
        <dbReference type="SAM" id="SignalP"/>
    </source>
</evidence>
<protein>
    <submittedName>
        <fullName evidence="4">Putative secreted protein (Por secretion system target)</fullName>
    </submittedName>
</protein>
<dbReference type="Pfam" id="PF18962">
    <property type="entry name" value="Por_Secre_tail"/>
    <property type="match status" value="1"/>
</dbReference>
<feature type="chain" id="PRO_5020236535" evidence="2">
    <location>
        <begin position="20"/>
        <end position="486"/>
    </location>
</feature>
<dbReference type="Proteomes" id="UP000295260">
    <property type="component" value="Unassembled WGS sequence"/>
</dbReference>
<dbReference type="AlphaFoldDB" id="A0A4R6QH98"/>
<dbReference type="Gene3D" id="2.60.120.260">
    <property type="entry name" value="Galactose-binding domain-like"/>
    <property type="match status" value="1"/>
</dbReference>
<sequence length="486" mass="51478">MKKLLLSLTVLFSYFNVHAQADCANAIAITTNGTISVPTITGTFLGNCAGTTNATQNAMWYVYTPSANGEVTVSSDLVANAGGDTTVSIITTTGSCTGYQCYNGSDDVSGTNYLTTLTFPVQAGQAYYIVWDDGWSDAAFSFDFNFTPSTCVRPNDFAVFNPTAITTTSANVNWTEAIGVPAGYDVQYGDEDFVLGSGTTVNVTAAVTTNLTGLTSSGIIDYYLRSNCGTLEQSGWIGPFKIYLADVLPYSNGFETPQFADGFTSSGGSWSLGNAANGAQGGSTNYYFSFSSTTEAVDDSLFSRAISLQANEQVTLTFFTRLGAATGSPQTLKVWANTDTNLIGATQLGANITVSGVTYVSQTRTFTATTAGTYYFIFNNASPIVTTATSLRLDTVSMTSVLSNNEFLASNLSVYPNPTKNIIYINNNLNAVVNSIEMSDLNGRVVKTQMINAAEGQVSISDLSAGVYLMKVVTDQGTATKKVIKE</sequence>
<keyword evidence="1 2" id="KW-0732">Signal</keyword>
<dbReference type="EMBL" id="SNXR01000001">
    <property type="protein sequence ID" value="TDP61971.1"/>
    <property type="molecule type" value="Genomic_DNA"/>
</dbReference>
<evidence type="ECO:0000313" key="5">
    <source>
        <dbReference type="Proteomes" id="UP000295260"/>
    </source>
</evidence>
<feature type="signal peptide" evidence="2">
    <location>
        <begin position="1"/>
        <end position="19"/>
    </location>
</feature>
<evidence type="ECO:0000259" key="3">
    <source>
        <dbReference type="Pfam" id="PF18962"/>
    </source>
</evidence>
<proteinExistence type="predicted"/>
<evidence type="ECO:0000313" key="4">
    <source>
        <dbReference type="EMBL" id="TDP61971.1"/>
    </source>
</evidence>
<dbReference type="RefSeq" id="WP_133531485.1">
    <property type="nucleotide sequence ID" value="NZ_SNXR01000001.1"/>
</dbReference>
<reference evidence="4 5" key="1">
    <citation type="submission" date="2019-03" db="EMBL/GenBank/DDBJ databases">
        <title>Genomic Encyclopedia of Archaeal and Bacterial Type Strains, Phase II (KMG-II): from individual species to whole genera.</title>
        <authorList>
            <person name="Goeker M."/>
        </authorList>
    </citation>
    <scope>NUCLEOTIDE SEQUENCE [LARGE SCALE GENOMIC DNA]</scope>
    <source>
        <strain evidence="4 5">DSM 25687</strain>
    </source>
</reference>
<evidence type="ECO:0000256" key="1">
    <source>
        <dbReference type="ARBA" id="ARBA00022729"/>
    </source>
</evidence>
<organism evidence="4 5">
    <name type="scientific">Flavobacterium dankookense</name>
    <dbReference type="NCBI Taxonomy" id="706186"/>
    <lineage>
        <taxon>Bacteria</taxon>
        <taxon>Pseudomonadati</taxon>
        <taxon>Bacteroidota</taxon>
        <taxon>Flavobacteriia</taxon>
        <taxon>Flavobacteriales</taxon>
        <taxon>Flavobacteriaceae</taxon>
        <taxon>Flavobacterium</taxon>
    </lineage>
</organism>
<dbReference type="InterPro" id="IPR026444">
    <property type="entry name" value="Secre_tail"/>
</dbReference>